<dbReference type="InterPro" id="IPR035925">
    <property type="entry name" value="BSD_dom_sf"/>
</dbReference>
<dbReference type="Pfam" id="PF01575">
    <property type="entry name" value="MaoC_dehydratas"/>
    <property type="match status" value="1"/>
</dbReference>
<feature type="compositionally biased region" description="Low complexity" evidence="1">
    <location>
        <begin position="695"/>
        <end position="713"/>
    </location>
</feature>
<feature type="compositionally biased region" description="Low complexity" evidence="1">
    <location>
        <begin position="816"/>
        <end position="860"/>
    </location>
</feature>
<gene>
    <name evidence="3" type="ORF">MNEG_2779</name>
</gene>
<feature type="region of interest" description="Disordered" evidence="1">
    <location>
        <begin position="669"/>
        <end position="730"/>
    </location>
</feature>
<dbReference type="InterPro" id="IPR002539">
    <property type="entry name" value="MaoC-like_dom"/>
</dbReference>
<dbReference type="Gene3D" id="3.10.129.10">
    <property type="entry name" value="Hotdog Thioesterase"/>
    <property type="match status" value="1"/>
</dbReference>
<organism evidence="3 4">
    <name type="scientific">Monoraphidium neglectum</name>
    <dbReference type="NCBI Taxonomy" id="145388"/>
    <lineage>
        <taxon>Eukaryota</taxon>
        <taxon>Viridiplantae</taxon>
        <taxon>Chlorophyta</taxon>
        <taxon>core chlorophytes</taxon>
        <taxon>Chlorophyceae</taxon>
        <taxon>CS clade</taxon>
        <taxon>Sphaeropleales</taxon>
        <taxon>Selenastraceae</taxon>
        <taxon>Monoraphidium</taxon>
    </lineage>
</organism>
<feature type="region of interest" description="Disordered" evidence="1">
    <location>
        <begin position="799"/>
        <end position="904"/>
    </location>
</feature>
<evidence type="ECO:0000313" key="3">
    <source>
        <dbReference type="EMBL" id="KIZ05180.1"/>
    </source>
</evidence>
<dbReference type="Gene3D" id="1.10.3970.10">
    <property type="entry name" value="BSD domain"/>
    <property type="match status" value="1"/>
</dbReference>
<dbReference type="Proteomes" id="UP000054498">
    <property type="component" value="Unassembled WGS sequence"/>
</dbReference>
<sequence>MSCILLAVAAVTAAPILVLLLALALPPNVPSKLQALPNLGGLYLQLLRAAVRKGKVPKTLTGHKEVKLALASATPFDTQCYATFLRLAGYDVPPKDAPLMYPIAESFRLSMLAMSHPDFPFNVLGSVLARNRTEAKRPLASEERLLVRIDPNYVKNEKGDIEIIIETTGATPNGEVVWTNSLTVIVINPKRERGPVGGKAAAAAEAPPARTLLATWSVPGDAGRRFGALTGDRNPIHLYSFTSQLFGFKRPIAHALYLVARLEAALVKAGHSAAYPAVFDTDFKRPTMLPAKLQCVEVKGTRPLQCAILTGDGSKDVILGRLTVKTDGEGGSRRAQEAQPAIGLGSIWSAANAAAAAVRATATDVVRSVQETDWKNELAAFGAEVAHDAEKVTSEVGHKAQALGHRAKEAVQHLPEALELAAAPDSDSGGGRGSGGGSGAGAAGLGAVGASISKLGLSIISGAKGVVDQVTDLVEGELSPGPSDAKRAASGRSLSAARGEPGLPRVASQGAKYSRFEAELAAMQRDSSTYCDAPPDAADYAAWLGAFNLASEEGRASSLLAESAIVSELHARLVPLLVAREEFWARYFYRLQKLQQREEQRQQLAARAKQQVQADDEQIGWDDDPASPRAPAVTSAAAAAAAPEAKAAVEITAPARLADAGPALAALAKREGGSSEVEQLDREAAAAPPRRSEIEATPLPAQPASAAAAEPVAAPAPGPLPPPAPAAGTLAGPAHAAIAKAAAAAAPLSASSGFSTPVRVASDGEESAAAEGGLLLDSASDGSAAVSGHQRGWAVVSGGAKVKGSPVPEEPEAWEASEGGAAASPPVAAAAEGDGERAAQAGAQRGSAGGVAASAAQAQESVDDEISWGDEEERAPGAGGGAAAAQLAQVQAAGDDNGWSDDWE</sequence>
<feature type="domain" description="BSD" evidence="2">
    <location>
        <begin position="543"/>
        <end position="595"/>
    </location>
</feature>
<dbReference type="PANTHER" id="PTHR43841">
    <property type="entry name" value="3-HYDROXYACYL-THIOESTER DEHYDRATASE HTDX-RELATED"/>
    <property type="match status" value="1"/>
</dbReference>
<dbReference type="RefSeq" id="XP_013904199.1">
    <property type="nucleotide sequence ID" value="XM_014048745.1"/>
</dbReference>
<dbReference type="PANTHER" id="PTHR43841:SF1">
    <property type="entry name" value="3-HYDROXYACYL-THIOESTER DEHYDRATASE X"/>
    <property type="match status" value="1"/>
</dbReference>
<proteinExistence type="predicted"/>
<feature type="region of interest" description="Disordered" evidence="1">
    <location>
        <begin position="605"/>
        <end position="637"/>
    </location>
</feature>
<accession>A0A0D2MRH0</accession>
<dbReference type="CDD" id="cd03441">
    <property type="entry name" value="R_hydratase_like"/>
    <property type="match status" value="1"/>
</dbReference>
<dbReference type="InterPro" id="IPR005607">
    <property type="entry name" value="BSD_dom"/>
</dbReference>
<dbReference type="KEGG" id="mng:MNEG_2779"/>
<dbReference type="SMART" id="SM00751">
    <property type="entry name" value="BSD"/>
    <property type="match status" value="1"/>
</dbReference>
<feature type="compositionally biased region" description="Basic and acidic residues" evidence="1">
    <location>
        <begin position="669"/>
        <end position="694"/>
    </location>
</feature>
<reference evidence="3 4" key="1">
    <citation type="journal article" date="2013" name="BMC Genomics">
        <title>Reconstruction of the lipid metabolism for the microalga Monoraphidium neglectum from its genome sequence reveals characteristics suitable for biofuel production.</title>
        <authorList>
            <person name="Bogen C."/>
            <person name="Al-Dilaimi A."/>
            <person name="Albersmeier A."/>
            <person name="Wichmann J."/>
            <person name="Grundmann M."/>
            <person name="Rupp O."/>
            <person name="Lauersen K.J."/>
            <person name="Blifernez-Klassen O."/>
            <person name="Kalinowski J."/>
            <person name="Goesmann A."/>
            <person name="Mussgnug J.H."/>
            <person name="Kruse O."/>
        </authorList>
    </citation>
    <scope>NUCLEOTIDE SEQUENCE [LARGE SCALE GENOMIC DNA]</scope>
    <source>
        <strain evidence="3 4">SAG 48.87</strain>
    </source>
</reference>
<feature type="compositionally biased region" description="Acidic residues" evidence="1">
    <location>
        <begin position="861"/>
        <end position="873"/>
    </location>
</feature>
<feature type="compositionally biased region" description="Acidic residues" evidence="1">
    <location>
        <begin position="614"/>
        <end position="625"/>
    </location>
</feature>
<evidence type="ECO:0000313" key="4">
    <source>
        <dbReference type="Proteomes" id="UP000054498"/>
    </source>
</evidence>
<keyword evidence="4" id="KW-1185">Reference proteome</keyword>
<feature type="region of interest" description="Disordered" evidence="1">
    <location>
        <begin position="477"/>
        <end position="508"/>
    </location>
</feature>
<dbReference type="Pfam" id="PF03909">
    <property type="entry name" value="BSD"/>
    <property type="match status" value="1"/>
</dbReference>
<feature type="compositionally biased region" description="Low complexity" evidence="1">
    <location>
        <begin position="488"/>
        <end position="498"/>
    </location>
</feature>
<protein>
    <recommendedName>
        <fullName evidence="2">BSD domain-containing protein</fullName>
    </recommendedName>
</protein>
<dbReference type="SUPFAM" id="SSF140383">
    <property type="entry name" value="BSD domain-like"/>
    <property type="match status" value="1"/>
</dbReference>
<dbReference type="GeneID" id="25735657"/>
<dbReference type="SUPFAM" id="SSF54637">
    <property type="entry name" value="Thioesterase/thiol ester dehydrase-isomerase"/>
    <property type="match status" value="2"/>
</dbReference>
<dbReference type="EMBL" id="KK100545">
    <property type="protein sequence ID" value="KIZ05180.1"/>
    <property type="molecule type" value="Genomic_DNA"/>
</dbReference>
<feature type="compositionally biased region" description="Pro residues" evidence="1">
    <location>
        <begin position="714"/>
        <end position="725"/>
    </location>
</feature>
<evidence type="ECO:0000259" key="2">
    <source>
        <dbReference type="PROSITE" id="PS50858"/>
    </source>
</evidence>
<evidence type="ECO:0000256" key="1">
    <source>
        <dbReference type="SAM" id="MobiDB-lite"/>
    </source>
</evidence>
<feature type="compositionally biased region" description="Low complexity" evidence="1">
    <location>
        <begin position="883"/>
        <end position="894"/>
    </location>
</feature>
<dbReference type="InterPro" id="IPR029069">
    <property type="entry name" value="HotDog_dom_sf"/>
</dbReference>
<feature type="compositionally biased region" description="Low complexity" evidence="1">
    <location>
        <begin position="627"/>
        <end position="637"/>
    </location>
</feature>
<dbReference type="PROSITE" id="PS50858">
    <property type="entry name" value="BSD"/>
    <property type="match status" value="1"/>
</dbReference>
<dbReference type="AlphaFoldDB" id="A0A0D2MRH0"/>
<name>A0A0D2MRH0_9CHLO</name>
<dbReference type="OrthoDB" id="533830at2759"/>